<proteinExistence type="predicted"/>
<feature type="transmembrane region" description="Helical" evidence="2">
    <location>
        <begin position="144"/>
        <end position="161"/>
    </location>
</feature>
<accession>A0A366H9T3</accession>
<gene>
    <name evidence="4" type="ORF">DES53_112181</name>
</gene>
<reference evidence="4 5" key="1">
    <citation type="submission" date="2018-06" db="EMBL/GenBank/DDBJ databases">
        <title>Genomic Encyclopedia of Type Strains, Phase IV (KMG-IV): sequencing the most valuable type-strain genomes for metagenomic binning, comparative biology and taxonomic classification.</title>
        <authorList>
            <person name="Goeker M."/>
        </authorList>
    </citation>
    <scope>NUCLEOTIDE SEQUENCE [LARGE SCALE GENOMIC DNA]</scope>
    <source>
        <strain evidence="4 5">DSM 25532</strain>
    </source>
</reference>
<dbReference type="OrthoDB" id="9766816at2"/>
<keyword evidence="2" id="KW-1133">Transmembrane helix</keyword>
<feature type="domain" description="FAD-binding" evidence="3">
    <location>
        <begin position="282"/>
        <end position="620"/>
    </location>
</feature>
<dbReference type="GO" id="GO:0071949">
    <property type="term" value="F:FAD binding"/>
    <property type="evidence" value="ECO:0007669"/>
    <property type="project" value="InterPro"/>
</dbReference>
<dbReference type="GO" id="GO:0019622">
    <property type="term" value="P:3-(3-hydroxy)phenylpropionate catabolic process"/>
    <property type="evidence" value="ECO:0007669"/>
    <property type="project" value="TreeGrafter"/>
</dbReference>
<dbReference type="GO" id="GO:0008688">
    <property type="term" value="F:3-(3-hydroxyphenyl)propionate hydroxylase activity"/>
    <property type="evidence" value="ECO:0007669"/>
    <property type="project" value="TreeGrafter"/>
</dbReference>
<comment type="caution">
    <text evidence="4">The sequence shown here is derived from an EMBL/GenBank/DDBJ whole genome shotgun (WGS) entry which is preliminary data.</text>
</comment>
<feature type="transmembrane region" description="Helical" evidence="2">
    <location>
        <begin position="113"/>
        <end position="132"/>
    </location>
</feature>
<keyword evidence="5" id="KW-1185">Reference proteome</keyword>
<feature type="transmembrane region" description="Helical" evidence="2">
    <location>
        <begin position="200"/>
        <end position="217"/>
    </location>
</feature>
<name>A0A366H9T3_9BACT</name>
<dbReference type="Gene3D" id="1.20.120.1630">
    <property type="match status" value="1"/>
</dbReference>
<dbReference type="PANTHER" id="PTHR43476:SF3">
    <property type="entry name" value="FAD-BINDING MONOOXYGENASE"/>
    <property type="match status" value="1"/>
</dbReference>
<dbReference type="InterPro" id="IPR036188">
    <property type="entry name" value="FAD/NAD-bd_sf"/>
</dbReference>
<sequence>MAEDQTPPSTTVHRLQPATWPEAPPYTRLQRWTALGYGVLCHGMFVISVAAMFLALHAGLTSGWSPLSGWKGTVGNVLLLVQFAAGHSILLADRGRKWMMRLAPFRLGRPLSTTLFATISSFQLLLVFVFWSPSRTLWTVPEGWPLHAMDGLYVLSWILLAKSMYDAGMDVQIGLLGWRSIWRNEPPVYKPFARTGTFRIVRQPIYLAFTLILWTAPIWTPDHLMAALLWTGYCIAAPVLKEKRYVRYYGDAFLRYKERVPYWNPFSHSKDRVPSGTKHGTDYDVVIIGAGPVGLLLANLLADRGLRVHAIEQSEESSMPSQAIGITPPSLEILSRLGLAASVIEYGLPIRKVMVHGELGPAGICDLSNLPGDHRFVLSAPQYAVMELLRRNLKHYPNASLQKGTHAKILLQDGGGVEVDIAHAGMIHPQTVRALHVVACDGSHGKTRDHLRIRSHGGMYGCHFAMADFLDRSRLGTEAHLFFTAEGAVESFPLPGGHRRWVVQIPDRHSCSEIGAATIADIVFHRTGLSLMADKDEAPQVSVFSPRWMRCETFVDGRIFLCGDVAHVMSPIGGQGMNTGFADAEFLGVALPAMQRNPHTAATWSAAYDQVRSRAARVATHRAAWGMRLGTLRGRSSAILREAFMRWVLFSPLLASHLANWFSMNSIPGATLSRVPKNKLPSAYSRRS</sequence>
<dbReference type="Pfam" id="PF01494">
    <property type="entry name" value="FAD_binding_3"/>
    <property type="match status" value="1"/>
</dbReference>
<dbReference type="InterPro" id="IPR002938">
    <property type="entry name" value="FAD-bd"/>
</dbReference>
<evidence type="ECO:0000313" key="5">
    <source>
        <dbReference type="Proteomes" id="UP000253426"/>
    </source>
</evidence>
<dbReference type="SUPFAM" id="SSF51905">
    <property type="entry name" value="FAD/NAD(P)-binding domain"/>
    <property type="match status" value="1"/>
</dbReference>
<keyword evidence="1" id="KW-0560">Oxidoreductase</keyword>
<dbReference type="PRINTS" id="PR00420">
    <property type="entry name" value="RNGMNOXGNASE"/>
</dbReference>
<keyword evidence="2" id="KW-0812">Transmembrane</keyword>
<protein>
    <submittedName>
        <fullName evidence="4">2-polyprenyl-6-methoxyphenol hydroxylase-like FAD-dependent oxidoreductase</fullName>
    </submittedName>
</protein>
<feature type="transmembrane region" description="Helical" evidence="2">
    <location>
        <begin position="74"/>
        <end position="92"/>
    </location>
</feature>
<evidence type="ECO:0000259" key="3">
    <source>
        <dbReference type="Pfam" id="PF01494"/>
    </source>
</evidence>
<keyword evidence="2" id="KW-0472">Membrane</keyword>
<dbReference type="PANTHER" id="PTHR43476">
    <property type="entry name" value="3-(3-HYDROXY-PHENYL)PROPIONATE/3-HYDROXYCINNAMIC ACID HYDROXYLASE"/>
    <property type="match status" value="1"/>
</dbReference>
<organism evidence="4 5">
    <name type="scientific">Roseimicrobium gellanilyticum</name>
    <dbReference type="NCBI Taxonomy" id="748857"/>
    <lineage>
        <taxon>Bacteria</taxon>
        <taxon>Pseudomonadati</taxon>
        <taxon>Verrucomicrobiota</taxon>
        <taxon>Verrucomicrobiia</taxon>
        <taxon>Verrucomicrobiales</taxon>
        <taxon>Verrucomicrobiaceae</taxon>
        <taxon>Roseimicrobium</taxon>
    </lineage>
</organism>
<evidence type="ECO:0000313" key="4">
    <source>
        <dbReference type="EMBL" id="RBP38183.1"/>
    </source>
</evidence>
<dbReference type="Proteomes" id="UP000253426">
    <property type="component" value="Unassembled WGS sequence"/>
</dbReference>
<dbReference type="Gene3D" id="3.30.70.2450">
    <property type="match status" value="1"/>
</dbReference>
<dbReference type="AlphaFoldDB" id="A0A366H9T3"/>
<dbReference type="EMBL" id="QNRR01000012">
    <property type="protein sequence ID" value="RBP38183.1"/>
    <property type="molecule type" value="Genomic_DNA"/>
</dbReference>
<evidence type="ECO:0000256" key="2">
    <source>
        <dbReference type="SAM" id="Phobius"/>
    </source>
</evidence>
<dbReference type="InterPro" id="IPR050631">
    <property type="entry name" value="PheA/TfdB_FAD_monoxygenase"/>
</dbReference>
<dbReference type="Gene3D" id="3.50.50.60">
    <property type="entry name" value="FAD/NAD(P)-binding domain"/>
    <property type="match status" value="1"/>
</dbReference>
<feature type="transmembrane region" description="Helical" evidence="2">
    <location>
        <begin position="34"/>
        <end position="54"/>
    </location>
</feature>
<evidence type="ECO:0000256" key="1">
    <source>
        <dbReference type="ARBA" id="ARBA00023002"/>
    </source>
</evidence>